<protein>
    <submittedName>
        <fullName evidence="3">Alpha/beta hydrolase</fullName>
    </submittedName>
</protein>
<dbReference type="SUPFAM" id="SSF53474">
    <property type="entry name" value="alpha/beta-Hydrolases"/>
    <property type="match status" value="1"/>
</dbReference>
<dbReference type="EMBL" id="BAAAMK010000004">
    <property type="protein sequence ID" value="GAA1954443.1"/>
    <property type="molecule type" value="Genomic_DNA"/>
</dbReference>
<dbReference type="InterPro" id="IPR050228">
    <property type="entry name" value="Carboxylesterase_BioH"/>
</dbReference>
<dbReference type="InterPro" id="IPR022742">
    <property type="entry name" value="Hydrolase_4"/>
</dbReference>
<dbReference type="GO" id="GO:0016787">
    <property type="term" value="F:hydrolase activity"/>
    <property type="evidence" value="ECO:0007669"/>
    <property type="project" value="UniProtKB-KW"/>
</dbReference>
<gene>
    <name evidence="3" type="ORF">GCM10009717_20420</name>
</gene>
<feature type="compositionally biased region" description="Basic and acidic residues" evidence="1">
    <location>
        <begin position="1"/>
        <end position="10"/>
    </location>
</feature>
<proteinExistence type="predicted"/>
<evidence type="ECO:0000313" key="4">
    <source>
        <dbReference type="Proteomes" id="UP001499954"/>
    </source>
</evidence>
<dbReference type="Gene3D" id="3.40.50.1820">
    <property type="entry name" value="alpha/beta hydrolase"/>
    <property type="match status" value="1"/>
</dbReference>
<sequence>MAEHPADHRSGSASDPPVGSPAADVHAAVAPAASAASATSGHDERWRPDVLGPGFEQRTLPLGTDDEGEVVATLVRHDPGFRWSLRRGAASGVDVLYVHGWSDYFFNPELARFWSDAGARFFALDLRKYGRSLRPGQTPGFVTDLATYDDDIEAALGVMGHGRGAAASARPLLLLGHSTGGLTLSLWSARNPGRAAALVLNSPWLEFQLSATGRAALAPVIGWGARVNPLGPMPNVDLGFYTRTVAKELGGEWEYSHEWRPDRGFTVHPAWLTGILAGHATVARRIDVGAPVLTLLSKRSTLLPRWDEAMRSSDIVLVVDEIAERTLRLGPNVTVARIDGALHDVFLSREPVRAAAYAAITRWLRGYAPRR</sequence>
<dbReference type="PANTHER" id="PTHR43194">
    <property type="entry name" value="HYDROLASE ALPHA/BETA FOLD FAMILY"/>
    <property type="match status" value="1"/>
</dbReference>
<accession>A0ABP5BYU2</accession>
<keyword evidence="3" id="KW-0378">Hydrolase</keyword>
<name>A0ABP5BYU2_9MICO</name>
<dbReference type="Proteomes" id="UP001499954">
    <property type="component" value="Unassembled WGS sequence"/>
</dbReference>
<keyword evidence="4" id="KW-1185">Reference proteome</keyword>
<comment type="caution">
    <text evidence="3">The sequence shown here is derived from an EMBL/GenBank/DDBJ whole genome shotgun (WGS) entry which is preliminary data.</text>
</comment>
<evidence type="ECO:0000256" key="1">
    <source>
        <dbReference type="SAM" id="MobiDB-lite"/>
    </source>
</evidence>
<dbReference type="Pfam" id="PF12146">
    <property type="entry name" value="Hydrolase_4"/>
    <property type="match status" value="1"/>
</dbReference>
<evidence type="ECO:0000259" key="2">
    <source>
        <dbReference type="Pfam" id="PF12146"/>
    </source>
</evidence>
<dbReference type="PANTHER" id="PTHR43194:SF2">
    <property type="entry name" value="PEROXISOMAL MEMBRANE PROTEIN LPX1"/>
    <property type="match status" value="1"/>
</dbReference>
<dbReference type="InterPro" id="IPR029058">
    <property type="entry name" value="AB_hydrolase_fold"/>
</dbReference>
<feature type="region of interest" description="Disordered" evidence="1">
    <location>
        <begin position="1"/>
        <end position="63"/>
    </location>
</feature>
<feature type="compositionally biased region" description="Low complexity" evidence="1">
    <location>
        <begin position="20"/>
        <end position="40"/>
    </location>
</feature>
<evidence type="ECO:0000313" key="3">
    <source>
        <dbReference type="EMBL" id="GAA1954443.1"/>
    </source>
</evidence>
<reference evidence="4" key="1">
    <citation type="journal article" date="2019" name="Int. J. Syst. Evol. Microbiol.">
        <title>The Global Catalogue of Microorganisms (GCM) 10K type strain sequencing project: providing services to taxonomists for standard genome sequencing and annotation.</title>
        <authorList>
            <consortium name="The Broad Institute Genomics Platform"/>
            <consortium name="The Broad Institute Genome Sequencing Center for Infectious Disease"/>
            <person name="Wu L."/>
            <person name="Ma J."/>
        </authorList>
    </citation>
    <scope>NUCLEOTIDE SEQUENCE [LARGE SCALE GENOMIC DNA]</scope>
    <source>
        <strain evidence="4">JCM 13584</strain>
    </source>
</reference>
<organism evidence="3 4">
    <name type="scientific">Agromyces allii</name>
    <dbReference type="NCBI Taxonomy" id="393607"/>
    <lineage>
        <taxon>Bacteria</taxon>
        <taxon>Bacillati</taxon>
        <taxon>Actinomycetota</taxon>
        <taxon>Actinomycetes</taxon>
        <taxon>Micrococcales</taxon>
        <taxon>Microbacteriaceae</taxon>
        <taxon>Agromyces</taxon>
    </lineage>
</organism>
<feature type="domain" description="Serine aminopeptidase S33" evidence="2">
    <location>
        <begin position="95"/>
        <end position="226"/>
    </location>
</feature>